<gene>
    <name evidence="1" type="ORF">DHEL01_v210256</name>
</gene>
<protein>
    <submittedName>
        <fullName evidence="1">Uncharacterized protein</fullName>
    </submittedName>
</protein>
<reference evidence="1" key="1">
    <citation type="submission" date="2017-09" db="EMBL/GenBank/DDBJ databases">
        <title>Polyketide synthases of a Diaporthe helianthi virulent isolate.</title>
        <authorList>
            <person name="Baroncelli R."/>
        </authorList>
    </citation>
    <scope>NUCLEOTIDE SEQUENCE [LARGE SCALE GENOMIC DNA]</scope>
    <source>
        <strain evidence="1">7/96</strain>
    </source>
</reference>
<organism evidence="1 2">
    <name type="scientific">Diaporthe helianthi</name>
    <dbReference type="NCBI Taxonomy" id="158607"/>
    <lineage>
        <taxon>Eukaryota</taxon>
        <taxon>Fungi</taxon>
        <taxon>Dikarya</taxon>
        <taxon>Ascomycota</taxon>
        <taxon>Pezizomycotina</taxon>
        <taxon>Sordariomycetes</taxon>
        <taxon>Sordariomycetidae</taxon>
        <taxon>Diaporthales</taxon>
        <taxon>Diaporthaceae</taxon>
        <taxon>Diaporthe</taxon>
    </lineage>
</organism>
<keyword evidence="2" id="KW-1185">Reference proteome</keyword>
<dbReference type="AlphaFoldDB" id="A0A2P5HM82"/>
<dbReference type="EMBL" id="MAVT02001298">
    <property type="protein sequence ID" value="POS71347.1"/>
    <property type="molecule type" value="Genomic_DNA"/>
</dbReference>
<dbReference type="Proteomes" id="UP000094444">
    <property type="component" value="Unassembled WGS sequence"/>
</dbReference>
<evidence type="ECO:0000313" key="1">
    <source>
        <dbReference type="EMBL" id="POS71347.1"/>
    </source>
</evidence>
<comment type="caution">
    <text evidence="1">The sequence shown here is derived from an EMBL/GenBank/DDBJ whole genome shotgun (WGS) entry which is preliminary data.</text>
</comment>
<name>A0A2P5HM82_DIAHE</name>
<dbReference type="InParanoid" id="A0A2P5HM82"/>
<evidence type="ECO:0000313" key="2">
    <source>
        <dbReference type="Proteomes" id="UP000094444"/>
    </source>
</evidence>
<dbReference type="OrthoDB" id="3636092at2759"/>
<sequence length="106" mass="11645">MGNFLLNYSSFNGSQAFLDLYENTTSSLSTNTGGNCQFYKFIDCNNKGDDRGVTLDYNYNLNETSDGYGGDYEDQISSYVEVKSRAYDLFSTAESAGCAALRPTGL</sequence>
<proteinExistence type="predicted"/>
<accession>A0A2P5HM82</accession>